<protein>
    <submittedName>
        <fullName evidence="1">Uncharacterized protein</fullName>
    </submittedName>
</protein>
<dbReference type="KEGG" id="mbas:ALGA_3653"/>
<gene>
    <name evidence="1" type="ORF">ALGA_3653</name>
</gene>
<evidence type="ECO:0000313" key="1">
    <source>
        <dbReference type="EMBL" id="BAX81945.1"/>
    </source>
</evidence>
<dbReference type="Proteomes" id="UP000218267">
    <property type="component" value="Chromosome"/>
</dbReference>
<sequence length="71" mass="8044">MNTGFLSGMIWNVSLKQYLLSGKDSQLVRETVIHVREALTPVREALILVREILTPVRGVVIQDVTKNELVR</sequence>
<reference evidence="1 2" key="1">
    <citation type="journal article" date="2018" name="Mar. Genomics">
        <title>Complete genome sequence of Marinifilaceae bacterium strain SPP2, isolated from the Antarctic marine sediment.</title>
        <authorList>
            <person name="Watanabe M."/>
            <person name="Kojima H."/>
            <person name="Fukui M."/>
        </authorList>
    </citation>
    <scope>NUCLEOTIDE SEQUENCE [LARGE SCALE GENOMIC DNA]</scope>
    <source>
        <strain evidence="1 2">SPP2</strain>
    </source>
</reference>
<evidence type="ECO:0000313" key="2">
    <source>
        <dbReference type="Proteomes" id="UP000218267"/>
    </source>
</evidence>
<proteinExistence type="predicted"/>
<dbReference type="EMBL" id="AP018042">
    <property type="protein sequence ID" value="BAX81945.1"/>
    <property type="molecule type" value="Genomic_DNA"/>
</dbReference>
<accession>A0A1Y1CNK6</accession>
<name>A0A1Y1CNK6_9BACT</name>
<keyword evidence="2" id="KW-1185">Reference proteome</keyword>
<reference evidence="2" key="2">
    <citation type="journal article" date="2020" name="Antonie Van Leeuwenhoek">
        <title>Labilibaculum antarcticum sp. nov., a novel facultative anaerobic, psychrotorelant bacterium isolated from marine sediment of Antarctica.</title>
        <authorList>
            <person name="Watanabe M."/>
            <person name="Kojima H."/>
            <person name="Fukui M."/>
        </authorList>
    </citation>
    <scope>NUCLEOTIDE SEQUENCE [LARGE SCALE GENOMIC DNA]</scope>
    <source>
        <strain evidence="2">SPP2</strain>
    </source>
</reference>
<organism evidence="1 2">
    <name type="scientific">Labilibaculum antarcticum</name>
    <dbReference type="NCBI Taxonomy" id="1717717"/>
    <lineage>
        <taxon>Bacteria</taxon>
        <taxon>Pseudomonadati</taxon>
        <taxon>Bacteroidota</taxon>
        <taxon>Bacteroidia</taxon>
        <taxon>Marinilabiliales</taxon>
        <taxon>Marinifilaceae</taxon>
        <taxon>Labilibaculum</taxon>
    </lineage>
</organism>
<dbReference type="AlphaFoldDB" id="A0A1Y1CNK6"/>